<reference evidence="2" key="1">
    <citation type="submission" date="2020-10" db="EMBL/GenBank/DDBJ databases">
        <title>Unveiling of a novel bifunctional photoreceptor, Dualchrome1, isolated from a cosmopolitan green alga.</title>
        <authorList>
            <person name="Suzuki S."/>
            <person name="Kawachi M."/>
        </authorList>
    </citation>
    <scope>NUCLEOTIDE SEQUENCE</scope>
    <source>
        <strain evidence="2">NIES 2893</strain>
    </source>
</reference>
<sequence length="212" mass="22654">MRFKFAGGLDAPEWLLAEIATLSLLTSVRTKLLVKEISLRIAGTLATYEKVNKQTSGFEDVGDARAAVAALHFVVAGAATHNITPDELSAELQQLGLPRENSEAVARAFRDNVEAMSAALRSSTLRLPAWRVEGWEVSDDGELEEQESNTVVERGDDNDDGGGGGGGGNPTVRLTLTSDGGSAPPPSLRVDEDTLRVLVAELKQVRALMDRD</sequence>
<dbReference type="PANTHER" id="PTHR16231:SF4">
    <property type="entry name" value="COMM DOMAIN-CONTAINING PROTEIN 4"/>
    <property type="match status" value="1"/>
</dbReference>
<feature type="compositionally biased region" description="Acidic residues" evidence="1">
    <location>
        <begin position="138"/>
        <end position="147"/>
    </location>
</feature>
<name>A0A830HBH1_9CHLO</name>
<accession>A0A830HBH1</accession>
<keyword evidence="3" id="KW-1185">Reference proteome</keyword>
<dbReference type="OrthoDB" id="566628at2759"/>
<evidence type="ECO:0000256" key="1">
    <source>
        <dbReference type="SAM" id="MobiDB-lite"/>
    </source>
</evidence>
<feature type="region of interest" description="Disordered" evidence="1">
    <location>
        <begin position="138"/>
        <end position="189"/>
    </location>
</feature>
<dbReference type="InterPro" id="IPR047155">
    <property type="entry name" value="COMMD4/6/7/8"/>
</dbReference>
<dbReference type="Proteomes" id="UP000660262">
    <property type="component" value="Unassembled WGS sequence"/>
</dbReference>
<gene>
    <name evidence="2" type="ORF">PPROV_000317800</name>
</gene>
<proteinExistence type="predicted"/>
<dbReference type="EMBL" id="BNJQ01000007">
    <property type="protein sequence ID" value="GHP04424.1"/>
    <property type="molecule type" value="Genomic_DNA"/>
</dbReference>
<protein>
    <submittedName>
        <fullName evidence="2">COMM domain-containing protein 4</fullName>
    </submittedName>
</protein>
<dbReference type="AlphaFoldDB" id="A0A830HBH1"/>
<evidence type="ECO:0000313" key="2">
    <source>
        <dbReference type="EMBL" id="GHP04424.1"/>
    </source>
</evidence>
<evidence type="ECO:0000313" key="3">
    <source>
        <dbReference type="Proteomes" id="UP000660262"/>
    </source>
</evidence>
<dbReference type="Pfam" id="PF21672">
    <property type="entry name" value="COMM_HN"/>
    <property type="match status" value="1"/>
</dbReference>
<dbReference type="PANTHER" id="PTHR16231">
    <property type="entry name" value="COMM DOMAIN-CONTAINING PROTEIN 4-8 FAMILY MEMBER"/>
    <property type="match status" value="1"/>
</dbReference>
<organism evidence="2 3">
    <name type="scientific">Pycnococcus provasolii</name>
    <dbReference type="NCBI Taxonomy" id="41880"/>
    <lineage>
        <taxon>Eukaryota</taxon>
        <taxon>Viridiplantae</taxon>
        <taxon>Chlorophyta</taxon>
        <taxon>Pseudoscourfieldiophyceae</taxon>
        <taxon>Pseudoscourfieldiales</taxon>
        <taxon>Pycnococcaceae</taxon>
        <taxon>Pycnococcus</taxon>
    </lineage>
</organism>
<comment type="caution">
    <text evidence="2">The sequence shown here is derived from an EMBL/GenBank/DDBJ whole genome shotgun (WGS) entry which is preliminary data.</text>
</comment>